<evidence type="ECO:0000313" key="2">
    <source>
        <dbReference type="Proteomes" id="UP000296822"/>
    </source>
</evidence>
<dbReference type="Proteomes" id="UP000296822">
    <property type="component" value="Plasmid unnamed1"/>
</dbReference>
<protein>
    <submittedName>
        <fullName evidence="1">Class I SAM-dependent methyltransferase</fullName>
    </submittedName>
</protein>
<keyword evidence="1" id="KW-0489">Methyltransferase</keyword>
<dbReference type="EMBL" id="CP031306">
    <property type="protein sequence ID" value="QCC56384.1"/>
    <property type="molecule type" value="Genomic_DNA"/>
</dbReference>
<evidence type="ECO:0000313" key="1">
    <source>
        <dbReference type="EMBL" id="QCC56384.1"/>
    </source>
</evidence>
<dbReference type="RefSeq" id="WP_006066962.1">
    <property type="nucleotide sequence ID" value="NZ_CP031306.1"/>
</dbReference>
<name>A0A4D6HQS8_9EURY</name>
<dbReference type="SUPFAM" id="SSF53335">
    <property type="entry name" value="S-adenosyl-L-methionine-dependent methyltransferases"/>
    <property type="match status" value="1"/>
</dbReference>
<keyword evidence="1" id="KW-0614">Plasmid</keyword>
<dbReference type="GO" id="GO:0008168">
    <property type="term" value="F:methyltransferase activity"/>
    <property type="evidence" value="ECO:0007669"/>
    <property type="project" value="UniProtKB-KW"/>
</dbReference>
<dbReference type="GeneID" id="39853131"/>
<proteinExistence type="predicted"/>
<gene>
    <name evidence="1" type="ORF">DV706_17795</name>
</gene>
<keyword evidence="1" id="KW-0808">Transferase</keyword>
<reference evidence="1 2" key="1">
    <citation type="journal article" date="2019" name="Nat. Commun.">
        <title>A new type of DNA phosphorothioation-based antiviral system in archaea.</title>
        <authorList>
            <person name="Xiong L."/>
            <person name="Liu S."/>
            <person name="Chen S."/>
            <person name="Xiao Y."/>
            <person name="Zhu B."/>
            <person name="Gao Y."/>
            <person name="Zhang Y."/>
            <person name="Chen B."/>
            <person name="Luo J."/>
            <person name="Deng Z."/>
            <person name="Chen X."/>
            <person name="Wang L."/>
            <person name="Chen S."/>
        </authorList>
    </citation>
    <scope>NUCLEOTIDE SEQUENCE [LARGE SCALE GENOMIC DNA]</scope>
    <source>
        <strain evidence="1 2">JCM 10635</strain>
        <plasmid evidence="1 2">unnamed1</plasmid>
    </source>
</reference>
<dbReference type="Gene3D" id="3.40.50.150">
    <property type="entry name" value="Vaccinia Virus protein VP39"/>
    <property type="match status" value="1"/>
</dbReference>
<accession>A0A4D6HQS8</accession>
<dbReference type="InterPro" id="IPR029063">
    <property type="entry name" value="SAM-dependent_MTases_sf"/>
</dbReference>
<geneLocation type="plasmid" evidence="1">
    <name>unnamed1</name>
</geneLocation>
<dbReference type="AlphaFoldDB" id="A0A4D6HQS8"/>
<dbReference type="GO" id="GO:0032259">
    <property type="term" value="P:methylation"/>
    <property type="evidence" value="ECO:0007669"/>
    <property type="project" value="UniProtKB-KW"/>
</dbReference>
<organism evidence="1 2">
    <name type="scientific">Natronorubrum bangense</name>
    <dbReference type="NCBI Taxonomy" id="61858"/>
    <lineage>
        <taxon>Archaea</taxon>
        <taxon>Methanobacteriati</taxon>
        <taxon>Methanobacteriota</taxon>
        <taxon>Stenosarchaea group</taxon>
        <taxon>Halobacteria</taxon>
        <taxon>Halobacteriales</taxon>
        <taxon>Natrialbaceae</taxon>
        <taxon>Natronorubrum</taxon>
    </lineage>
</organism>
<dbReference type="KEGG" id="nbg:DV706_17795"/>
<sequence length="318" mass="35047">MTTFQAYLEAKRSVDDRALNDRVFQAFVDGLADLEETHEGPIRIVEIGGGIGSMVARLAERTVLPSDVQYKVIDLDEDSIDHARERLPTWLADAGYTVNRTQTGLVARSEGRDGVADDASDGAELEVILETGDAFATRNDCTAVDVVIGAAVFDLVNLDRALSWVSSVLKPDGLVYAPLTFDGATGFTPPDSFDGRLERYYHRHMDDIRDEPGGSRAGRELVGALDADKHPFEVCAVGGSDWVLRPHDRTAAVARGERTVIRHLLETIDDALADYPADQLDPKARRRWLERRYNELEAGELTVLAHHLDVLGRVQPTD</sequence>